<dbReference type="AlphaFoldDB" id="A0AAW0GWR0"/>
<evidence type="ECO:0000256" key="11">
    <source>
        <dbReference type="ARBA" id="ARBA00023136"/>
    </source>
</evidence>
<feature type="compositionally biased region" description="Basic and acidic residues" evidence="12">
    <location>
        <begin position="230"/>
        <end position="244"/>
    </location>
</feature>
<evidence type="ECO:0000256" key="1">
    <source>
        <dbReference type="ARBA" id="ARBA00004434"/>
    </source>
</evidence>
<keyword evidence="4" id="KW-0813">Transport</keyword>
<dbReference type="Pfam" id="PF11711">
    <property type="entry name" value="Tim54"/>
    <property type="match status" value="1"/>
</dbReference>
<keyword evidence="7" id="KW-0653">Protein transport</keyword>
<keyword evidence="10" id="KW-0496">Mitochondrion</keyword>
<feature type="compositionally biased region" description="Polar residues" evidence="12">
    <location>
        <begin position="285"/>
        <end position="306"/>
    </location>
</feature>
<proteinExistence type="inferred from homology"/>
<evidence type="ECO:0000256" key="3">
    <source>
        <dbReference type="ARBA" id="ARBA00020796"/>
    </source>
</evidence>
<dbReference type="GO" id="GO:0005743">
    <property type="term" value="C:mitochondrial inner membrane"/>
    <property type="evidence" value="ECO:0007669"/>
    <property type="project" value="UniProtKB-SubCell"/>
</dbReference>
<reference evidence="13 14" key="1">
    <citation type="submission" date="2022-09" db="EMBL/GenBank/DDBJ databases">
        <authorList>
            <person name="Palmer J.M."/>
        </authorList>
    </citation>
    <scope>NUCLEOTIDE SEQUENCE [LARGE SCALE GENOMIC DNA]</scope>
    <source>
        <strain evidence="13 14">DSM 7382</strain>
    </source>
</reference>
<keyword evidence="11" id="KW-0472">Membrane</keyword>
<evidence type="ECO:0000313" key="13">
    <source>
        <dbReference type="EMBL" id="KAK7694045.1"/>
    </source>
</evidence>
<evidence type="ECO:0000256" key="8">
    <source>
        <dbReference type="ARBA" id="ARBA00022989"/>
    </source>
</evidence>
<evidence type="ECO:0000256" key="9">
    <source>
        <dbReference type="ARBA" id="ARBA00023010"/>
    </source>
</evidence>
<comment type="subcellular location">
    <subcellularLocation>
        <location evidence="1">Mitochondrion inner membrane</location>
        <topology evidence="1">Single-pass membrane protein</topology>
    </subcellularLocation>
</comment>
<gene>
    <name evidence="13" type="ORF">QCA50_003621</name>
</gene>
<evidence type="ECO:0000256" key="6">
    <source>
        <dbReference type="ARBA" id="ARBA00022792"/>
    </source>
</evidence>
<dbReference type="Proteomes" id="UP001385951">
    <property type="component" value="Unassembled WGS sequence"/>
</dbReference>
<keyword evidence="5" id="KW-0812">Transmembrane</keyword>
<evidence type="ECO:0000313" key="14">
    <source>
        <dbReference type="Proteomes" id="UP001385951"/>
    </source>
</evidence>
<evidence type="ECO:0000256" key="5">
    <source>
        <dbReference type="ARBA" id="ARBA00022692"/>
    </source>
</evidence>
<comment type="similarity">
    <text evidence="2">Belongs to the TIM54 family.</text>
</comment>
<keyword evidence="14" id="KW-1185">Reference proteome</keyword>
<keyword evidence="8" id="KW-1133">Transmembrane helix</keyword>
<dbReference type="PANTHER" id="PTHR12358">
    <property type="entry name" value="SPHINGOSINE KINASE"/>
    <property type="match status" value="1"/>
</dbReference>
<evidence type="ECO:0000256" key="10">
    <source>
        <dbReference type="ARBA" id="ARBA00023128"/>
    </source>
</evidence>
<feature type="region of interest" description="Disordered" evidence="12">
    <location>
        <begin position="230"/>
        <end position="307"/>
    </location>
</feature>
<organism evidence="13 14">
    <name type="scientific">Cerrena zonata</name>
    <dbReference type="NCBI Taxonomy" id="2478898"/>
    <lineage>
        <taxon>Eukaryota</taxon>
        <taxon>Fungi</taxon>
        <taxon>Dikarya</taxon>
        <taxon>Basidiomycota</taxon>
        <taxon>Agaricomycotina</taxon>
        <taxon>Agaricomycetes</taxon>
        <taxon>Polyporales</taxon>
        <taxon>Cerrenaceae</taxon>
        <taxon>Cerrena</taxon>
    </lineage>
</organism>
<keyword evidence="9" id="KW-0811">Translocation</keyword>
<evidence type="ECO:0000256" key="12">
    <source>
        <dbReference type="SAM" id="MobiDB-lite"/>
    </source>
</evidence>
<protein>
    <recommendedName>
        <fullName evidence="3">Mitochondrial import inner membrane translocase subunit TIM54</fullName>
    </recommendedName>
</protein>
<evidence type="ECO:0000256" key="7">
    <source>
        <dbReference type="ARBA" id="ARBA00022927"/>
    </source>
</evidence>
<name>A0AAW0GWR0_9APHY</name>
<dbReference type="PANTHER" id="PTHR12358:SF101">
    <property type="entry name" value="MITOCHONDRIAL IMPORT INNER MEMBRANE TRANSLOCASE SUBUNIT TIM54"/>
    <property type="match status" value="1"/>
</dbReference>
<evidence type="ECO:0000256" key="4">
    <source>
        <dbReference type="ARBA" id="ARBA00022448"/>
    </source>
</evidence>
<keyword evidence="6" id="KW-0999">Mitochondrion inner membrane</keyword>
<dbReference type="GO" id="GO:0015031">
    <property type="term" value="P:protein transport"/>
    <property type="evidence" value="ECO:0007669"/>
    <property type="project" value="UniProtKB-KW"/>
</dbReference>
<evidence type="ECO:0000256" key="2">
    <source>
        <dbReference type="ARBA" id="ARBA00006355"/>
    </source>
</evidence>
<accession>A0AAW0GWR0</accession>
<sequence length="507" mass="57601">MVFMSATVQPLSLMSTSPHGGDSKFPVPEPRLSGVKAALRYTGIPPSWLDKRPSIPSRNWLIFIGVTSTITGWYIYDRRQCKNIRQEYVDKVKHLSEVPLHSLDYPRKVTVYGSKWPGDEDSDRSLRYFRKYVKPVLVAAAVDFEMIKGRRHGELADRIANEIRARRRIDLGIDPPPPSVMLLHNTNMEAKRKRELEGGIVIVGRSTFKEFMNGLKRGWTEGLDKVDKEEKLSRELETDGRFDEPVEPEMTVDVGSLDGEPLPTPSKLPPSRNGFSPFSAPHLRPQTSTADPRTSTENSIPSNLNTPPEKIAPVPPILLVNYVNHIGLAQIPNMIWEFFNERHKVRSGAEAAYKLISNETRPFVGPSNPAREFVADDQTTSPAKPFPSEIQPDPTDLDFGKDAEAWYKNSTVKNFASDIQKARDEYYKELPKKLETARALARGVREPTKDEVNYPPPTEVEIRAERMKKELRWRSDEAGWEVIKPEREADWDDRFDGVLKVFVEPSS</sequence>
<comment type="caution">
    <text evidence="13">The sequence shown here is derived from an EMBL/GenBank/DDBJ whole genome shotgun (WGS) entry which is preliminary data.</text>
</comment>
<dbReference type="InterPro" id="IPR021056">
    <property type="entry name" value="Mt_import_IM_translocase_Tim54"/>
</dbReference>
<dbReference type="EMBL" id="JASBNA010000003">
    <property type="protein sequence ID" value="KAK7694045.1"/>
    <property type="molecule type" value="Genomic_DNA"/>
</dbReference>
<dbReference type="InterPro" id="IPR050187">
    <property type="entry name" value="Lipid_Phosphate_FormReg"/>
</dbReference>